<gene>
    <name evidence="3" type="ORF">PBAH0796_LOCUS2164</name>
</gene>
<feature type="compositionally biased region" description="Polar residues" evidence="1">
    <location>
        <begin position="16"/>
        <end position="25"/>
    </location>
</feature>
<sequence>MTPSGDGDAGHEDTSRQAQQAGSISQEERDRVHDLPDLTDRIADLGATQEYEAFREGYIGWRHGDAHGAVGELGHVSPKRGRFMLWYPSLHVWTWRRTLSYWISVTFFEGSLFFTISSFLLCYPQILGRLELYVTTFGYLAGKINFTICCYLMCVETINLSNAHSHGGHQNSVDDATSETSGSSSDSDEDEVFKWWPFHVRTALRKLDKLGAGPWPYWASVTYFVGCLIFTIGFVAEMIEAIPKEVNHWIQAISFLLGSLLFLSGGIAECIENEVFTSFKLSQGWVGAFFNVAGGALFTIGACMLFFPGTDYASNFTWGVGSAVFAIASAVMIIMWKDEQFGLTFLAVLNELGGPARKAKAGAKEGAAGAEEEAAGGARSLSTRAAIFVMIYVATGVASVYNFLILLANVDHLNFGKTVELAFNALLPCVFAHFMLALTVSVSETPTMAPFHQLYIACRYLTVLMLANSTARFIQALVREAVWEHPVEPA</sequence>
<evidence type="ECO:0000313" key="3">
    <source>
        <dbReference type="EMBL" id="CAD8346426.1"/>
    </source>
</evidence>
<feature type="transmembrane region" description="Helical" evidence="2">
    <location>
        <begin position="248"/>
        <end position="268"/>
    </location>
</feature>
<accession>A0A7R9ZWW9</accession>
<evidence type="ECO:0000256" key="2">
    <source>
        <dbReference type="SAM" id="Phobius"/>
    </source>
</evidence>
<keyword evidence="2" id="KW-0472">Membrane</keyword>
<protein>
    <submittedName>
        <fullName evidence="3">Uncharacterized protein</fullName>
    </submittedName>
</protein>
<feature type="transmembrane region" description="Helical" evidence="2">
    <location>
        <begin position="385"/>
        <end position="409"/>
    </location>
</feature>
<keyword evidence="2" id="KW-0812">Transmembrane</keyword>
<dbReference type="AlphaFoldDB" id="A0A7R9ZWW9"/>
<organism evidence="3">
    <name type="scientific">Pyrodinium bahamense</name>
    <dbReference type="NCBI Taxonomy" id="73915"/>
    <lineage>
        <taxon>Eukaryota</taxon>
        <taxon>Sar</taxon>
        <taxon>Alveolata</taxon>
        <taxon>Dinophyceae</taxon>
        <taxon>Gonyaulacales</taxon>
        <taxon>Pyrocystaceae</taxon>
        <taxon>Pyrodinium</taxon>
    </lineage>
</organism>
<evidence type="ECO:0000256" key="1">
    <source>
        <dbReference type="SAM" id="MobiDB-lite"/>
    </source>
</evidence>
<reference evidence="3" key="1">
    <citation type="submission" date="2021-01" db="EMBL/GenBank/DDBJ databases">
        <authorList>
            <person name="Corre E."/>
            <person name="Pelletier E."/>
            <person name="Niang G."/>
            <person name="Scheremetjew M."/>
            <person name="Finn R."/>
            <person name="Kale V."/>
            <person name="Holt S."/>
            <person name="Cochrane G."/>
            <person name="Meng A."/>
            <person name="Brown T."/>
            <person name="Cohen L."/>
        </authorList>
    </citation>
    <scope>NUCLEOTIDE SEQUENCE</scope>
    <source>
        <strain evidence="3">Pbaha01</strain>
    </source>
</reference>
<feature type="transmembrane region" description="Helical" evidence="2">
    <location>
        <begin position="421"/>
        <end position="442"/>
    </location>
</feature>
<feature type="transmembrane region" description="Helical" evidence="2">
    <location>
        <begin position="215"/>
        <end position="236"/>
    </location>
</feature>
<feature type="region of interest" description="Disordered" evidence="1">
    <location>
        <begin position="1"/>
        <end position="31"/>
    </location>
</feature>
<feature type="transmembrane region" description="Helical" evidence="2">
    <location>
        <begin position="288"/>
        <end position="310"/>
    </location>
</feature>
<feature type="transmembrane region" description="Helical" evidence="2">
    <location>
        <begin position="316"/>
        <end position="336"/>
    </location>
</feature>
<feature type="transmembrane region" description="Helical" evidence="2">
    <location>
        <begin position="99"/>
        <end position="123"/>
    </location>
</feature>
<proteinExistence type="predicted"/>
<dbReference type="EMBL" id="HBEG01003730">
    <property type="protein sequence ID" value="CAD8346426.1"/>
    <property type="molecule type" value="Transcribed_RNA"/>
</dbReference>
<name>A0A7R9ZWW9_9DINO</name>
<keyword evidence="2" id="KW-1133">Transmembrane helix</keyword>